<reference evidence="2 3" key="1">
    <citation type="submission" date="2018-01" db="EMBL/GenBank/DDBJ databases">
        <title>Species boundaries and ecological features among Paraburkholderia terrae DSMZ17804T, P. hospita DSMZ17164T and P. caribensis DSMZ13236T.</title>
        <authorList>
            <person name="Pratama A.A."/>
        </authorList>
    </citation>
    <scope>NUCLEOTIDE SEQUENCE [LARGE SCALE GENOMIC DNA]</scope>
    <source>
        <strain evidence="2 3">DSM 17804</strain>
    </source>
</reference>
<name>A0A2I8EYY2_9BURK</name>
<protein>
    <submittedName>
        <fullName evidence="2">Uncharacterized protein</fullName>
    </submittedName>
</protein>
<accession>A0A2I8EYY2</accession>
<feature type="region of interest" description="Disordered" evidence="1">
    <location>
        <begin position="77"/>
        <end position="106"/>
    </location>
</feature>
<dbReference type="Proteomes" id="UP000243502">
    <property type="component" value="Chromosome 3"/>
</dbReference>
<dbReference type="AlphaFoldDB" id="A0A2I8EYY2"/>
<sequence>MLALTIRNVAQSTGSRLRFAPEISLTLAGFTMRRRLNGLAVRSRPFYGVVAERAQPDNSCHSLKRVMQSFELASHLGTRRTPEVSRSASADVERATRSGRSTMQISHWSHSPIERELPAWSVGEIEPFLPLEPLPTLG</sequence>
<proteinExistence type="predicted"/>
<dbReference type="EMBL" id="CP026113">
    <property type="protein sequence ID" value="AUT64461.1"/>
    <property type="molecule type" value="Genomic_DNA"/>
</dbReference>
<evidence type="ECO:0000256" key="1">
    <source>
        <dbReference type="SAM" id="MobiDB-lite"/>
    </source>
</evidence>
<gene>
    <name evidence="2" type="ORF">C2L65_32840</name>
</gene>
<evidence type="ECO:0000313" key="3">
    <source>
        <dbReference type="Proteomes" id="UP000243502"/>
    </source>
</evidence>
<dbReference type="KEGG" id="pter:C2L65_32840"/>
<evidence type="ECO:0000313" key="2">
    <source>
        <dbReference type="EMBL" id="AUT64461.1"/>
    </source>
</evidence>
<organism evidence="2 3">
    <name type="scientific">Paraburkholderia terrae</name>
    <dbReference type="NCBI Taxonomy" id="311230"/>
    <lineage>
        <taxon>Bacteria</taxon>
        <taxon>Pseudomonadati</taxon>
        <taxon>Pseudomonadota</taxon>
        <taxon>Betaproteobacteria</taxon>
        <taxon>Burkholderiales</taxon>
        <taxon>Burkholderiaceae</taxon>
        <taxon>Paraburkholderia</taxon>
    </lineage>
</organism>